<dbReference type="Pfam" id="PF09820">
    <property type="entry name" value="AAA-ATPase_like"/>
    <property type="match status" value="1"/>
</dbReference>
<dbReference type="SUPFAM" id="SSF53335">
    <property type="entry name" value="S-adenosyl-L-methionine-dependent methyltransferases"/>
    <property type="match status" value="1"/>
</dbReference>
<dbReference type="Gene3D" id="3.40.50.150">
    <property type="entry name" value="Vaccinia Virus protein VP39"/>
    <property type="match status" value="1"/>
</dbReference>
<dbReference type="PANTHER" id="PTHR22808:SF1">
    <property type="entry name" value="RNA CYTOSINE-C(5)-METHYLTRANSFERASE NSUN2-RELATED"/>
    <property type="match status" value="1"/>
</dbReference>
<dbReference type="PRINTS" id="PR02008">
    <property type="entry name" value="RCMTFAMILY"/>
</dbReference>
<evidence type="ECO:0000313" key="7">
    <source>
        <dbReference type="EMBL" id="JAP95439.1"/>
    </source>
</evidence>
<evidence type="ECO:0000256" key="4">
    <source>
        <dbReference type="ARBA" id="ARBA00022884"/>
    </source>
</evidence>
<keyword evidence="1 5" id="KW-0489">Methyltransferase</keyword>
<comment type="caution">
    <text evidence="5">Lacks conserved residue(s) required for the propagation of feature annotation.</text>
</comment>
<dbReference type="GO" id="GO:0003723">
    <property type="term" value="F:RNA binding"/>
    <property type="evidence" value="ECO:0007669"/>
    <property type="project" value="UniProtKB-UniRule"/>
</dbReference>
<keyword evidence="3 5" id="KW-0949">S-adenosyl-L-methionine</keyword>
<dbReference type="InterPro" id="IPR001678">
    <property type="entry name" value="MeTrfase_RsmB-F_NOP2_dom"/>
</dbReference>
<feature type="non-terminal residue" evidence="7">
    <location>
        <position position="739"/>
    </location>
</feature>
<evidence type="ECO:0000256" key="5">
    <source>
        <dbReference type="PROSITE-ProRule" id="PRU01023"/>
    </source>
</evidence>
<keyword evidence="4 5" id="KW-0694">RNA-binding</keyword>
<dbReference type="InterPro" id="IPR049560">
    <property type="entry name" value="MeTrfase_RsmB-F_NOP2_cat"/>
</dbReference>
<organism evidence="7">
    <name type="scientific">Trepomonas sp. PC1</name>
    <dbReference type="NCBI Taxonomy" id="1076344"/>
    <lineage>
        <taxon>Eukaryota</taxon>
        <taxon>Metamonada</taxon>
        <taxon>Diplomonadida</taxon>
        <taxon>Hexamitidae</taxon>
        <taxon>Hexamitinae</taxon>
        <taxon>Trepomonas</taxon>
    </lineage>
</organism>
<name>A0A146KJJ6_9EUKA</name>
<feature type="domain" description="SAM-dependent MTase RsmB/NOP-type" evidence="6">
    <location>
        <begin position="19"/>
        <end position="351"/>
    </location>
</feature>
<evidence type="ECO:0000256" key="1">
    <source>
        <dbReference type="ARBA" id="ARBA00022603"/>
    </source>
</evidence>
<evidence type="ECO:0000256" key="2">
    <source>
        <dbReference type="ARBA" id="ARBA00022679"/>
    </source>
</evidence>
<comment type="similarity">
    <text evidence="5">Belongs to the class I-like SAM-binding methyltransferase superfamily. RsmB/NOP family.</text>
</comment>
<dbReference type="AlphaFoldDB" id="A0A146KJJ6"/>
<reference evidence="7" key="1">
    <citation type="submission" date="2015-07" db="EMBL/GenBank/DDBJ databases">
        <title>Adaptation to a free-living lifestyle via gene acquisitions in the diplomonad Trepomonas sp. PC1.</title>
        <authorList>
            <person name="Xu F."/>
            <person name="Jerlstrom-Hultqvist J."/>
            <person name="Kolisko M."/>
            <person name="Simpson A.G.B."/>
            <person name="Roger A.J."/>
            <person name="Svard S.G."/>
            <person name="Andersson J.O."/>
        </authorList>
    </citation>
    <scope>NUCLEOTIDE SEQUENCE</scope>
    <source>
        <strain evidence="7">PC1</strain>
    </source>
</reference>
<keyword evidence="2 5" id="KW-0808">Transferase</keyword>
<evidence type="ECO:0000256" key="3">
    <source>
        <dbReference type="ARBA" id="ARBA00022691"/>
    </source>
</evidence>
<feature type="non-terminal residue" evidence="7">
    <location>
        <position position="1"/>
    </location>
</feature>
<dbReference type="InterPro" id="IPR018631">
    <property type="entry name" value="AAA-ATPase-like_dom"/>
</dbReference>
<gene>
    <name evidence="7" type="ORF">TPC1_11572</name>
</gene>
<evidence type="ECO:0000259" key="6">
    <source>
        <dbReference type="PROSITE" id="PS51686"/>
    </source>
</evidence>
<dbReference type="PROSITE" id="PS51686">
    <property type="entry name" value="SAM_MT_RSMB_NOP"/>
    <property type="match status" value="1"/>
</dbReference>
<proteinExistence type="inferred from homology"/>
<sequence length="739" mass="85761">SIFQNYLSHYLGDDKMQQFMQSIDQPQPLSIRILNNCLDSTTKSVYNEYFRDYFSFQSTPLVPRAFQSKIGDNQSVDKFKQFFNFNDPMEHIVEQKFSSMIPTLLLGCKPGDTVLDLRATDASRTQQLIELVGINGVVICNNSDISQCQDVMTKLSNQPTPQLVVTNFKDEKFPQICEFDRVLCQPLSSSSGARYDEIKLYKPDPFPQARLYHQQQINQLIRGLQLLKVGGTLCYTNNSLIHMENEAVIATVLDIFKDQICVQQPPTDLRYDAGICDWCVVGPENKLFQTYEELQQHSMKHGSSASLKKQFTNSMFPTSDENVNQQLAQTMRFYPHHNNSDGFFVCIIKKVKQLVDQDQSTLVENSAQNHISLFKKYEKQRDFEFLQNDEVVDLIQRQYKFESIFGHEPRFILSNAVRCSDYSNLDNLYLLNKKAIEIVKSINEQCLASMVKQVGCNSFQQTENRKYDLVEPMNFMLQQTKFQANLNCELFIEMLQHLGRDNIVQLNSLQKSQISDSNLIRNKVNLLSFSNGFSDEFTQIMDQFYISILPSKNSVKINIKSSSANIILLYYAISQKNADLVNEIIQRKKDQEIQYQNIILYYSLQQQKQQMEEKKKHMLTKLPHDATTFEKMIGHQIYVDKTKQIYDLIKFDRKVNFLVRPRKFGKTLTCSTLNAILSGKKELFKNLAIYKTDYKWVKHAVIYIDFVGFDGKSREDLVRFIIKSLHTAGYEYGVELDQD</sequence>
<dbReference type="PANTHER" id="PTHR22808">
    <property type="entry name" value="NCL1 YEAST -RELATED NOL1/NOP2/FMU SUN DOMAIN-CONTAINING"/>
    <property type="match status" value="1"/>
</dbReference>
<protein>
    <submittedName>
        <fullName evidence="7">Sun/nucleolar protein family protein</fullName>
    </submittedName>
</protein>
<dbReference type="Pfam" id="PF01189">
    <property type="entry name" value="Methyltr_RsmB-F"/>
    <property type="match status" value="1"/>
</dbReference>
<dbReference type="InterPro" id="IPR029063">
    <property type="entry name" value="SAM-dependent_MTases_sf"/>
</dbReference>
<dbReference type="EMBL" id="GDID01001167">
    <property type="protein sequence ID" value="JAP95439.1"/>
    <property type="molecule type" value="Transcribed_RNA"/>
</dbReference>
<dbReference type="InterPro" id="IPR023267">
    <property type="entry name" value="RCMT"/>
</dbReference>
<dbReference type="GO" id="GO:0001510">
    <property type="term" value="P:RNA methylation"/>
    <property type="evidence" value="ECO:0007669"/>
    <property type="project" value="InterPro"/>
</dbReference>
<accession>A0A146KJJ6</accession>
<dbReference type="GO" id="GO:0008173">
    <property type="term" value="F:RNA methyltransferase activity"/>
    <property type="evidence" value="ECO:0007669"/>
    <property type="project" value="InterPro"/>
</dbReference>